<feature type="coiled-coil region" evidence="1">
    <location>
        <begin position="1974"/>
        <end position="2015"/>
    </location>
</feature>
<keyword evidence="4" id="KW-1185">Reference proteome</keyword>
<dbReference type="Proteomes" id="UP000008524">
    <property type="component" value="Chromosome 11"/>
</dbReference>
<keyword evidence="1" id="KW-0175">Coiled coil</keyword>
<dbReference type="RefSeq" id="XP_829130.1">
    <property type="nucleotide sequence ID" value="XM_824037.1"/>
</dbReference>
<dbReference type="PANTHER" id="PTHR23159:SF31">
    <property type="entry name" value="CENTROSOME-ASSOCIATED PROTEIN CEP250 ISOFORM X1"/>
    <property type="match status" value="1"/>
</dbReference>
<dbReference type="eggNOG" id="ENOG502SABK">
    <property type="taxonomic scope" value="Eukaryota"/>
</dbReference>
<accession>Q383L3</accession>
<feature type="region of interest" description="Disordered" evidence="2">
    <location>
        <begin position="89"/>
        <end position="114"/>
    </location>
</feature>
<dbReference type="EMBL" id="CH464491">
    <property type="protein sequence ID" value="EAN80018.1"/>
    <property type="molecule type" value="Genomic_DNA"/>
</dbReference>
<feature type="coiled-coil region" evidence="1">
    <location>
        <begin position="2700"/>
        <end position="2727"/>
    </location>
</feature>
<evidence type="ECO:0000256" key="2">
    <source>
        <dbReference type="SAM" id="MobiDB-lite"/>
    </source>
</evidence>
<sequence length="4083" mass="450322">MPFAPQGPVMDLYNSDEGDLLAIRSEMWMCADSEKMFKVGAGRGSKNIVSIENGHFFVYSTCGKQSRLIKDVPFHSVKRTASFVHDPKVSGASTVSGMQTAASSSSSSARSRDRRADVQVPPYYYLVLEFVRDKTVAESTNLAKREHVVLCTDNVQDFQYWQQFVGRYKCQLNRTQRPDESVVGGRRSGKGCVKSASHKECDDSGSDETNLDISTLTMKLDELQEWKRIAVDLADAVASSGAFPNCRRESLSNTEPNVEFSLKYVEKLLGELRKGVDCRLNTLNETQPPLPLVKDLKQQLELWNSLYDRTFSDDRTSEARGLFTKERQQVRVQRMENIIARERTEGCTKLSPVVSRRELVTSPEEWLQLPCLSTLSDADSAQNLVGGQREGGVLDGSAITLLSSSTVHADAPQEVWQRERNLSSANEGDMFAELRAAHRNLGLRSAPQHEFHQLEREKKNTERLAREGLRAYTEATIVLLQACYSEYVTVVECVLSAISGGVDTRGERRLVTAYAHLQTVAALDEARRAATAKQTLLENLVNELKDLQKTRDEEINALRKTFFRAKDGWESDLAVLQTKLRTLQNTMTQTTVVVPSDTVSFPPLERALCGGESSQELGRDSGEDKVSNTKIESVDKASYDECDEADSDESIRRWATRLTCSHGEQRGHIIAFRLERFFHWTLENVVPLCSGADTNCLLELVMRALSNHITLLQAAGEVFGTQDVKVSVDDNGVRESRDLCSSIRDLHTQHSTLKHLVGKYIALTENEEDSPVLRCDELEKQLQLHQFNTATLDHINSLLGTDNMTIKRRIQDMIQNEEQLLRIQEITGSKREICTVQHVRQKHEELRQMSELINRLDQSRMHQEKDLTTQNYEAFTQMNTSVKKAEEIIENTTKKYNELQLRIDFDKIEFNERLQIVHEYYNEHPQHYHNNKINKQIEELNEIIEKQQNLIGHQDKKEKKTERNSSTRAQCLQGIESALAVLGTTEAEMPLASAIQRAAEEAKVREDTLKQELDEAMGRETALEEQLRNLSQATIALQGTLYGGEMPTGNDGSALDVGHAAMSALERMREDAAKASGVMTAAMQEGEMSVPLLAKCHHMAETTNALRDSEKHYRALVGEDVKKDSGSTGTDDSSTRAQCLQGIESALAVLGTTEAEMPLASAIQRAAEEAKVREDTLKQELDEAMGRETALEEQLRNLSQATIALQGTLYGGEMPTGNDGSALDVGHAAMSALERMREDAAKASGVMTAAMQEGEMSVPLLAKCHHMAETTNALRDSEKHYRALVGEDVKKDSGSTGTDDSSTRAQCLQGIESALAVLGTTEAEMPLASAIQRAAEEAKVREDTLKQELDEAMGRETALEEQLRNLSQATIALQGTLYGGEMPTGNDGSALDVGHAAMSALERMREDAAKASGVMTAAMQEGEMSVPLLAKCHHMAETTNALRDSEKHYRALVGEDVKKDSGSTGTDDSSTRAQCLQGIESALAVLGTTEAEMPLASAIQRAAEEAKVREDTLKQELDEAMGRETALEEQLRNLSQATIALQGTLYGGEMPTGNDGSALDVGHAAMSALERMREDAAKASGVMTAAMQEGEMSVPLLAKCHHMAETTNALRDSEKHYRALVGEDVKKDSGSTGTDDSSTRAQCLQGIESALAVLGTTEAEMPLASAIQRAAEEAKVREDTLRQELDEAMGRETALEEQLRNLSQATIALQGTVCEDGADVSCDISTFDLCSVAFLSLGVIESAFECSISREVSLKKQVEEAHKREVALRSRLKSLASAATAVQSTLDGNASPERVSPKESSICSGDEVDGDDAFVDPFVAVQRAAEESKACRNALEEKLKEGAARIDAVEGRLLQLSRSIICLHSKLFDAEIGGNGEERAVELSELALVAADAIENAFECSISREVSLKKKVEEAHKREVALKTRLKCLVGAATAVQCTLEGGNYSCTADDPLSLSGCDMSASTNLDDSVLGSVAAIQRAAEEAKVREDTLKQELDEAMGRETALEEQLRNLSQATIALQGTLYGGEMPTGNDGSALDVGHAAMSALERMREDAAKASGVMTAAMQEGEMSVPLLAKCHHMAETTNALNENDRELRMMSRNLSFQLSVAMLFLEEAEERLTHVVRYGWVPAKVVSAALCGWLVLCCAGDLFHCSSGDTISTLVDVRKELDDLRKLCGSQNAFDHGEVANVSRSECLLAIKRSVASLCADGAADPSLPLPTQLQKCVQSTVDEMYRLRDDADSALSENVRLKRDLQMVVGGCETSLEYLGSACGSSLCPALSPRSGVAAVSNLVVMTARIASEKLSSLRSVCEECNSVIERARRREERSHSRESSPASHRVEDGAEALLVERCKELVSELLVLRTDRRTSTAAIDQRLMESELMVTSVRNAIENLRTSLDIDVPIGTPALDLVRTSGSCGEAVEGAISEKRQVSATGPSLAELDTSIRTQLELCVLAVIRQLREKDRVISAAATLLGDALRSCSSAIRDEVTTDSLLAVASGTAHSLHSLFSELQSVRASLKQSQHHTEELRTRLEGGETTQLATLEAQTESVATAERLLNEALQRQVAASAQTARLQRTLMDFAGSIAASTLYADDAGDRVDKTGDVGASVSVVEERWLDGIVRHVAQRMQESESLKGKLKLVTSELESVRIRMTATEVAAREAELNAQSVEVGNLTRIAEATARVELLRNALSERSVELQKMHQRVERHEKQVETLKAEISNDARSFDNERCSLLRAQSTLLAENTLKQQQLDELRQKLWEGEKSLHEFLHNSRVVSLVDATNKIRSLSANAVCGVLMLDEMERRSEILQSYILSFPTQESTLLSVCACIASTLSEREVQRLPDSVHRLNQRVQKYKHLLGNPTKVPGPTRAVAVLALQKLAETVELAESVSSTSFVSNLIAAVADFRTRYLIANERIAKLEKEVNSGGTLMEMCDRRVWEMVKLLRQANSVGGLHSGSQEGPRGECQTDVVDFSVAQLDALQSLALECGIAAKYIHRHTEANRKALETLRHVYDGESIFEACSHANEMMMKYRESEEDLRAQLLDVRSQLEACRHSIEESFSVFAETSTLNDAKKVEFLQQQCAAAAAELRRLKDEARVAQGLLASAGHDTHDGDICRNLAELLKEEEKQRECVNLLQSEKKCARKQLQELGNKLRATEEMRNAELEEVQNRNDTLRTRLEEQSRQNNEWCQFVSTCAGVVGCPVENMQFEKSKNKILQTLRNVASSQSVCAEAGILCTTAQEEQLQCHREGANAAVARLDMPGSERYRCQLLEFVGSVEEVLSELCPEKSESFLTTKDAPLELRVCQAAGQLCSAKDTVQANIQKLEAEIASAKKKNKAQKREMEDARKALHKELEVGGPAVASCALSTLTEGIRKKLRETLDENRKLGTALEELRIDNAQLERTLRCVEQQLSETHTQLQCITESNGECRGQNATLQERVDPLTEPTEEASRKFRSPTQSPDIDADAAGLAQVHEVCFGRGPSIQHRSEEPREFEDNLRGNCRSDAAAVMDVGVAPKEQRSLLERLQQVTKERDVLTLESEKLVERVQSVLYEHLNVQQELLSYCSNANENELGESDTTVGDIVQLCVERLEHYLSETKTLREDATSAKLESARMAEEVAALRGRIKHLQDDNHVAERDSLRQNAEFESLSRQLQAFFNDALHMAVNDLRLRLPPVTDTSAIGALYGLQSLFDCMLSKCRDSIAFDEEKLNCRLNELKGKHAKDLKSLHRVFCAHVTTYTDDPNDEDSARSEGDGSSPVNLPTTDRLSGGLTPEHIVAAGDALHHVHSNVCHIVWACIRHAERAPPPSLHTMGLPALTALLGEVVVASLERAELLQGAMVAGSRALGILPVDPSLNQQHMEEWLECFTSEIQRVQRSGEGCELLLNHLEILLQDHGISVGELVSNSRSQSTLSNVGRLSQDNQLGSPRGPSSSVAVQDVMEFRSRALLGALRDLIAQFEHRYSTLTSEWQALTDQNNRLKTSQQANEEEFARVQEQMQELRHAVRKKVEDDRKVEQSLRDLDNHLDMQARELAMKYRADQEAISRQFAELRGSIRRVVIPTQEQLGTPSPKYDFVYPRE</sequence>
<feature type="coiled-coil region" evidence="1">
    <location>
        <begin position="1328"/>
        <end position="1369"/>
    </location>
</feature>
<proteinExistence type="predicted"/>
<dbReference type="GO" id="GO:0005737">
    <property type="term" value="C:cytoplasm"/>
    <property type="evidence" value="ECO:0000314"/>
    <property type="project" value="GeneDB"/>
</dbReference>
<feature type="coiled-coil region" evidence="1">
    <location>
        <begin position="1821"/>
        <end position="1852"/>
    </location>
</feature>
<reference evidence="3 4" key="1">
    <citation type="journal article" date="2005" name="Science">
        <title>Comparative genomics of trypanosomatid parasitic protozoa.</title>
        <authorList>
            <person name="El-Sayed N.M."/>
            <person name="Myler P.J."/>
            <person name="Blandin G."/>
            <person name="Berriman M."/>
            <person name="Crabtree J."/>
            <person name="Aggarwal G."/>
            <person name="Caler E."/>
            <person name="Renauld H."/>
            <person name="Worthey E.A."/>
            <person name="Hertz-Fowler C."/>
            <person name="Ghedin E."/>
            <person name="Peacock C."/>
            <person name="Bartholomeu D.C."/>
            <person name="Haas B.J."/>
            <person name="Tran A.N."/>
            <person name="Wortman J.R."/>
            <person name="Alsmark U.C."/>
            <person name="Angiuoli S."/>
            <person name="Anupama A."/>
            <person name="Badger J."/>
            <person name="Bringaud F."/>
            <person name="Cadag E."/>
            <person name="Carlton J.M."/>
            <person name="Cerqueira G.C."/>
            <person name="Creasy T."/>
            <person name="Delcher A.L."/>
            <person name="Djikeng A."/>
            <person name="Embley T.M."/>
            <person name="Hauser C."/>
            <person name="Ivens A.C."/>
            <person name="Kummerfeld S.K."/>
            <person name="Pereira-Leal J.B."/>
            <person name="Nilsson D."/>
            <person name="Peterson J."/>
            <person name="Salzberg S.L."/>
            <person name="Shallom J."/>
            <person name="Silva J.C."/>
            <person name="Sundaram J."/>
            <person name="Westenberger S."/>
            <person name="White O."/>
            <person name="Melville S.E."/>
            <person name="Donelson J.E."/>
            <person name="Andersson B."/>
            <person name="Stuart K.D."/>
            <person name="Hall N."/>
        </authorList>
    </citation>
    <scope>NUCLEOTIDE SEQUENCE [LARGE SCALE GENOMIC DNA]</scope>
    <source>
        <strain evidence="3 4">927/4 GUTat10.1</strain>
    </source>
</reference>
<organism evidence="3 4">
    <name type="scientific">Trypanosoma brucei brucei (strain 927/4 GUTat10.1)</name>
    <dbReference type="NCBI Taxonomy" id="185431"/>
    <lineage>
        <taxon>Eukaryota</taxon>
        <taxon>Discoba</taxon>
        <taxon>Euglenozoa</taxon>
        <taxon>Kinetoplastea</taxon>
        <taxon>Metakinetoplastina</taxon>
        <taxon>Trypanosomatida</taxon>
        <taxon>Trypanosomatidae</taxon>
        <taxon>Trypanosoma</taxon>
    </lineage>
</organism>
<dbReference type="GeneID" id="3665409"/>
<name>Q383L3_TRYB2</name>
<dbReference type="STRING" id="185431.Q383L3"/>
<reference evidence="3 4" key="2">
    <citation type="journal article" date="2005" name="Science">
        <title>The genome of the African trypanosome Trypanosoma brucei.</title>
        <authorList>
            <person name="Berriman M."/>
            <person name="Ghedin E."/>
            <person name="Hertz-Fowler C."/>
            <person name="Blandin G."/>
            <person name="Renauld H."/>
            <person name="Bartholomeu D.C."/>
            <person name="Lennard N.J."/>
            <person name="Caler E."/>
            <person name="Hamlin N.E."/>
            <person name="Haas B."/>
            <person name="Bohme U."/>
            <person name="Hannick L."/>
            <person name="Aslett M.A."/>
            <person name="Shallom J."/>
            <person name="Marcello L."/>
            <person name="Hou L."/>
            <person name="Wickstead B."/>
            <person name="Alsmark U.C."/>
            <person name="Arrowsmith C."/>
            <person name="Atkin R.J."/>
            <person name="Barron A.J."/>
            <person name="Bringaud F."/>
            <person name="Brooks K."/>
            <person name="Carrington M."/>
            <person name="Cherevach I."/>
            <person name="Chillingworth T.J."/>
            <person name="Churcher C."/>
            <person name="Clark L.N."/>
            <person name="Corton C.H."/>
            <person name="Cronin A."/>
            <person name="Davies R.M."/>
            <person name="Doggett J."/>
            <person name="Djikeng A."/>
            <person name="Feldblyum T."/>
            <person name="Field M.C."/>
            <person name="Fraser A."/>
            <person name="Goodhead I."/>
            <person name="Hance Z."/>
            <person name="Harper D."/>
            <person name="Harris B.R."/>
            <person name="Hauser H."/>
            <person name="Hostetler J."/>
            <person name="Ivens A."/>
            <person name="Jagels K."/>
            <person name="Johnson D."/>
            <person name="Johnson J."/>
            <person name="Jones K."/>
            <person name="Kerhornou A.X."/>
            <person name="Koo H."/>
            <person name="Larke N."/>
            <person name="Landfear S."/>
            <person name="Larkin C."/>
            <person name="Leech V."/>
            <person name="Line A."/>
            <person name="Lord A."/>
            <person name="Macleod A."/>
            <person name="Mooney P.J."/>
            <person name="Moule S."/>
            <person name="Martin D.M."/>
            <person name="Morgan G.W."/>
            <person name="Mungall K."/>
            <person name="Norbertczak H."/>
            <person name="Ormond D."/>
            <person name="Pai G."/>
            <person name="Peacock C.S."/>
            <person name="Peterson J."/>
            <person name="Quail M.A."/>
            <person name="Rabbinowitsch E."/>
            <person name="Rajandream M.A."/>
            <person name="Reitter C."/>
            <person name="Salzberg S.L."/>
            <person name="Sanders M."/>
            <person name="Schobel S."/>
            <person name="Sharp S."/>
            <person name="Simmonds M."/>
            <person name="Simpson A.J."/>
            <person name="Tallon L."/>
            <person name="Turner C.M."/>
            <person name="Tait A."/>
            <person name="Tivey A.R."/>
            <person name="Van Aken S."/>
            <person name="Walker D."/>
            <person name="Wanless D."/>
            <person name="Wang S."/>
            <person name="White B."/>
            <person name="White O."/>
            <person name="Whitehead S."/>
            <person name="Woodward J."/>
            <person name="Wortman J."/>
            <person name="Adams M.D."/>
            <person name="Embley T.M."/>
            <person name="Gull K."/>
            <person name="Ullu E."/>
            <person name="Barry J.D."/>
            <person name="Fairlamb A.H."/>
            <person name="Opperdoes F."/>
            <person name="Barrell B.G."/>
            <person name="Donelson J.E."/>
            <person name="Hall N."/>
            <person name="Fraser C.M."/>
            <person name="Melville S.E."/>
            <person name="El-Sayed N.M."/>
        </authorList>
    </citation>
    <scope>NUCLEOTIDE SEQUENCE [LARGE SCALE GENOMIC DNA]</scope>
    <source>
        <strain evidence="3 4">927/4 GUTat10.1</strain>
    </source>
</reference>
<dbReference type="InParanoid" id="Q383L3"/>
<feature type="coiled-coil region" evidence="1">
    <location>
        <begin position="3616"/>
        <end position="3643"/>
    </location>
</feature>
<feature type="coiled-coil region" evidence="1">
    <location>
        <begin position="1664"/>
        <end position="1705"/>
    </location>
</feature>
<dbReference type="PaxDb" id="5691-EAN80018"/>
<feature type="compositionally biased region" description="Polar residues" evidence="2">
    <location>
        <begin position="91"/>
        <end position="100"/>
    </location>
</feature>
<protein>
    <submittedName>
        <fullName evidence="3">Uncharacterized protein</fullName>
    </submittedName>
</protein>
<feature type="region of interest" description="Disordered" evidence="2">
    <location>
        <begin position="3746"/>
        <end position="3770"/>
    </location>
</feature>
<feature type="coiled-coil region" evidence="1">
    <location>
        <begin position="1160"/>
        <end position="1201"/>
    </location>
</feature>
<feature type="coiled-coil region" evidence="1">
    <location>
        <begin position="992"/>
        <end position="1033"/>
    </location>
</feature>
<feature type="coiled-coil region" evidence="1">
    <location>
        <begin position="839"/>
        <end position="957"/>
    </location>
</feature>
<gene>
    <name evidence="3" type="ORF">Tb11.01.2430</name>
</gene>
<feature type="region of interest" description="Disordered" evidence="2">
    <location>
        <begin position="1783"/>
        <end position="1809"/>
    </location>
</feature>
<dbReference type="PANTHER" id="PTHR23159">
    <property type="entry name" value="CENTROSOMAL PROTEIN 2"/>
    <property type="match status" value="1"/>
</dbReference>
<feature type="coiled-coil region" evidence="1">
    <location>
        <begin position="3319"/>
        <end position="3422"/>
    </location>
</feature>
<feature type="coiled-coil region" evidence="1">
    <location>
        <begin position="3136"/>
        <end position="3188"/>
    </location>
</feature>
<evidence type="ECO:0000313" key="3">
    <source>
        <dbReference type="EMBL" id="EAN80018.1"/>
    </source>
</evidence>
<evidence type="ECO:0000313" key="4">
    <source>
        <dbReference type="Proteomes" id="UP000008524"/>
    </source>
</evidence>
<dbReference type="OrthoDB" id="248839at2759"/>
<feature type="region of interest" description="Disordered" evidence="2">
    <location>
        <begin position="3915"/>
        <end position="3937"/>
    </location>
</feature>
<feature type="coiled-coil region" evidence="1">
    <location>
        <begin position="3987"/>
        <end position="4014"/>
    </location>
</feature>
<feature type="coiled-coil region" evidence="1">
    <location>
        <begin position="1496"/>
        <end position="1537"/>
    </location>
</feature>
<feature type="coiled-coil region" evidence="1">
    <location>
        <begin position="523"/>
        <end position="586"/>
    </location>
</feature>
<evidence type="ECO:0000256" key="1">
    <source>
        <dbReference type="SAM" id="Coils"/>
    </source>
</evidence>
<dbReference type="GO" id="GO:0036064">
    <property type="term" value="C:ciliary basal body"/>
    <property type="evidence" value="ECO:0000314"/>
    <property type="project" value="GeneDB"/>
</dbReference>
<dbReference type="KEGG" id="tbr:Tb11.01.2430"/>
<feature type="compositionally biased region" description="Polar residues" evidence="2">
    <location>
        <begin position="3761"/>
        <end position="3770"/>
    </location>
</feature>